<feature type="transmembrane region" description="Helical" evidence="1">
    <location>
        <begin position="70"/>
        <end position="90"/>
    </location>
</feature>
<organism evidence="2 3">
    <name type="scientific">Astathelohania contejeani</name>
    <dbReference type="NCBI Taxonomy" id="164912"/>
    <lineage>
        <taxon>Eukaryota</taxon>
        <taxon>Fungi</taxon>
        <taxon>Fungi incertae sedis</taxon>
        <taxon>Microsporidia</taxon>
        <taxon>Astathelohaniidae</taxon>
        <taxon>Astathelohania</taxon>
    </lineage>
</organism>
<gene>
    <name evidence="2" type="ORF">TCON_1207</name>
</gene>
<name>A0ABQ7HZF5_9MICR</name>
<keyword evidence="1" id="KW-0472">Membrane</keyword>
<evidence type="ECO:0000313" key="2">
    <source>
        <dbReference type="EMBL" id="KAF7683583.1"/>
    </source>
</evidence>
<sequence length="144" mass="17002">MNSNKHFKLSTKKVFYYSITLLLEIIIFSISLYDTDYFESVFTYLALFQGLFFGALFIIDAIINNNIYQMYLYLFIIIFNLASALVRGLFINDLYIFIGQLIFIFLISQKLFMSIIFLHFITPQAKWDYYKKLGANEKITGKLK</sequence>
<proteinExistence type="predicted"/>
<evidence type="ECO:0000313" key="3">
    <source>
        <dbReference type="Proteomes" id="UP001516464"/>
    </source>
</evidence>
<dbReference type="EMBL" id="SBIQ01000071">
    <property type="protein sequence ID" value="KAF7683583.1"/>
    <property type="molecule type" value="Genomic_DNA"/>
</dbReference>
<reference evidence="2 3" key="1">
    <citation type="submission" date="2019-01" db="EMBL/GenBank/DDBJ databases">
        <title>Genomes sequencing and comparative genomics of infectious freshwater microsporidia, Cucumispora dikerogammari and Thelohania contejeani.</title>
        <authorList>
            <person name="Cormier A."/>
            <person name="Giraud I."/>
            <person name="Wattier R."/>
            <person name="Teixeira M."/>
            <person name="Grandjean F."/>
            <person name="Rigaud T."/>
            <person name="Cordaux R."/>
        </authorList>
    </citation>
    <scope>NUCLEOTIDE SEQUENCE [LARGE SCALE GENOMIC DNA]</scope>
    <source>
        <strain evidence="2">T1</strain>
        <tissue evidence="2">Spores</tissue>
    </source>
</reference>
<feature type="transmembrane region" description="Helical" evidence="1">
    <location>
        <begin position="14"/>
        <end position="33"/>
    </location>
</feature>
<keyword evidence="1" id="KW-1133">Transmembrane helix</keyword>
<keyword evidence="3" id="KW-1185">Reference proteome</keyword>
<dbReference type="Proteomes" id="UP001516464">
    <property type="component" value="Unassembled WGS sequence"/>
</dbReference>
<feature type="transmembrane region" description="Helical" evidence="1">
    <location>
        <begin position="45"/>
        <end position="63"/>
    </location>
</feature>
<accession>A0ABQ7HZF5</accession>
<feature type="transmembrane region" description="Helical" evidence="1">
    <location>
        <begin position="96"/>
        <end position="121"/>
    </location>
</feature>
<evidence type="ECO:0000256" key="1">
    <source>
        <dbReference type="SAM" id="Phobius"/>
    </source>
</evidence>
<keyword evidence="1" id="KW-0812">Transmembrane</keyword>
<protein>
    <submittedName>
        <fullName evidence="2">Uncharacterized protein</fullName>
    </submittedName>
</protein>
<comment type="caution">
    <text evidence="2">The sequence shown here is derived from an EMBL/GenBank/DDBJ whole genome shotgun (WGS) entry which is preliminary data.</text>
</comment>